<name>A0AAP7DDR9_9VIBR</name>
<sequence>MDTQAGLNGLIYGHNNPQLKHALLNYIERDGLPVGVGGQSEAEARFMRTLTRRILTPRQLTYRVALTAPGEAQALKQAMTLAKDDTGRDTVVTLQPKISRRHFGWQDQGPRHYQDDHIVVSGLADLRRWLGGSASTPPAAVIIETVQRHTGMRVLSDRWLRAAQQLCHAHGVLLVFNETLAGCGRTGRFFSFEASGVQPDLVVLSQALGGYGLPLGLVLYSPDLACAPPSPANAPTHDHALITAATALDIYWSDVQFESHVQKQSAQLTAELRALVRMCPEVFLRRTGRGMVQGMQCRTPDMARRIIEAGFREGVLLSTVDEAGTVLALCCPLTLNSLEREQLIARLRAAAYAARHAGLGAQTSPA</sequence>
<dbReference type="Pfam" id="PF00202">
    <property type="entry name" value="Aminotran_3"/>
    <property type="match status" value="1"/>
</dbReference>
<keyword evidence="5 6" id="KW-0663">Pyridoxal phosphate</keyword>
<evidence type="ECO:0000313" key="8">
    <source>
        <dbReference type="Proteomes" id="UP000576645"/>
    </source>
</evidence>
<dbReference type="AlphaFoldDB" id="A0AAP7DDR9"/>
<comment type="cofactor">
    <cofactor evidence="1">
        <name>pyridoxal 5'-phosphate</name>
        <dbReference type="ChEBI" id="CHEBI:597326"/>
    </cofactor>
</comment>
<evidence type="ECO:0000256" key="2">
    <source>
        <dbReference type="ARBA" id="ARBA00008954"/>
    </source>
</evidence>
<dbReference type="GO" id="GO:0008483">
    <property type="term" value="F:transaminase activity"/>
    <property type="evidence" value="ECO:0007669"/>
    <property type="project" value="UniProtKB-KW"/>
</dbReference>
<accession>A0AAP7DDR9</accession>
<dbReference type="InterPro" id="IPR005814">
    <property type="entry name" value="Aminotrans_3"/>
</dbReference>
<reference evidence="7 8" key="1">
    <citation type="submission" date="2019-09" db="EMBL/GenBank/DDBJ databases">
        <title>Draft genome sequencing and comparative genomics of hatchery-associated Vibrios.</title>
        <authorList>
            <person name="Kehlet-Delgado H."/>
            <person name="Mueller R.S."/>
        </authorList>
    </citation>
    <scope>NUCLEOTIDE SEQUENCE [LARGE SCALE GENOMIC DNA]</scope>
    <source>
        <strain evidence="7 8">09-121-3</strain>
    </source>
</reference>
<dbReference type="PANTHER" id="PTHR43552:SF2">
    <property type="entry name" value="DIAMINOBUTYRATE--2-OXOGLUTARATE TRANSAMINASE"/>
    <property type="match status" value="1"/>
</dbReference>
<evidence type="ECO:0000256" key="4">
    <source>
        <dbReference type="ARBA" id="ARBA00022679"/>
    </source>
</evidence>
<dbReference type="InterPro" id="IPR015424">
    <property type="entry name" value="PyrdxlP-dep_Trfase"/>
</dbReference>
<evidence type="ECO:0000256" key="5">
    <source>
        <dbReference type="ARBA" id="ARBA00022898"/>
    </source>
</evidence>
<dbReference type="InterPro" id="IPR015421">
    <property type="entry name" value="PyrdxlP-dep_Trfase_major"/>
</dbReference>
<dbReference type="Gene3D" id="3.40.640.10">
    <property type="entry name" value="Type I PLP-dependent aspartate aminotransferase-like (Major domain)"/>
    <property type="match status" value="1"/>
</dbReference>
<proteinExistence type="inferred from homology"/>
<dbReference type="PANTHER" id="PTHR43552">
    <property type="entry name" value="DIAMINOBUTYRATE--2-OXOGLUTARATE AMINOTRANSFERASE"/>
    <property type="match status" value="1"/>
</dbReference>
<evidence type="ECO:0000256" key="1">
    <source>
        <dbReference type="ARBA" id="ARBA00001933"/>
    </source>
</evidence>
<comment type="caution">
    <text evidence="7">The sequence shown here is derived from an EMBL/GenBank/DDBJ whole genome shotgun (WGS) entry which is preliminary data.</text>
</comment>
<dbReference type="InterPro" id="IPR004637">
    <property type="entry name" value="Dat"/>
</dbReference>
<comment type="similarity">
    <text evidence="2 6">Belongs to the class-III pyridoxal-phosphate-dependent aminotransferase family.</text>
</comment>
<dbReference type="Gene3D" id="3.90.1150.10">
    <property type="entry name" value="Aspartate Aminotransferase, domain 1"/>
    <property type="match status" value="1"/>
</dbReference>
<dbReference type="InterPro" id="IPR015422">
    <property type="entry name" value="PyrdxlP-dep_Trfase_small"/>
</dbReference>
<dbReference type="GO" id="GO:0030170">
    <property type="term" value="F:pyridoxal phosphate binding"/>
    <property type="evidence" value="ECO:0007669"/>
    <property type="project" value="InterPro"/>
</dbReference>
<dbReference type="SUPFAM" id="SSF53383">
    <property type="entry name" value="PLP-dependent transferases"/>
    <property type="match status" value="1"/>
</dbReference>
<evidence type="ECO:0000313" key="7">
    <source>
        <dbReference type="EMBL" id="NOJ24189.1"/>
    </source>
</evidence>
<dbReference type="Proteomes" id="UP000576645">
    <property type="component" value="Unassembled WGS sequence"/>
</dbReference>
<dbReference type="RefSeq" id="WP_171353135.1">
    <property type="nucleotide sequence ID" value="NZ_VTXP01000008.1"/>
</dbReference>
<keyword evidence="3 7" id="KW-0032">Aminotransferase</keyword>
<organism evidence="7 8">
    <name type="scientific">Vibrio coralliilyticus</name>
    <dbReference type="NCBI Taxonomy" id="190893"/>
    <lineage>
        <taxon>Bacteria</taxon>
        <taxon>Pseudomonadati</taxon>
        <taxon>Pseudomonadota</taxon>
        <taxon>Gammaproteobacteria</taxon>
        <taxon>Vibrionales</taxon>
        <taxon>Vibrionaceae</taxon>
        <taxon>Vibrio</taxon>
    </lineage>
</organism>
<evidence type="ECO:0000256" key="6">
    <source>
        <dbReference type="RuleBase" id="RU003560"/>
    </source>
</evidence>
<dbReference type="EMBL" id="VTXP01000008">
    <property type="protein sequence ID" value="NOJ24189.1"/>
    <property type="molecule type" value="Genomic_DNA"/>
</dbReference>
<keyword evidence="4" id="KW-0808">Transferase</keyword>
<gene>
    <name evidence="7" type="ORF">F0238_15740</name>
</gene>
<evidence type="ECO:0000256" key="3">
    <source>
        <dbReference type="ARBA" id="ARBA00022576"/>
    </source>
</evidence>
<protein>
    <submittedName>
        <fullName evidence="7">Aminotransferase class III-fold pyridoxal phosphate-dependent enzyme</fullName>
    </submittedName>
</protein>